<dbReference type="PANTHER" id="PTHR13355">
    <property type="entry name" value="GLUCOSAMINE 6-PHOSPHATE N-ACETYLTRANSFERASE"/>
    <property type="match status" value="1"/>
</dbReference>
<accession>A0ABT5TYP4</accession>
<sequence>MTGTGPVHVRRVTTRAELESCWAVRLEVFVAEQGVPVEEEVDDLDTAPTTSHVLATRADGHAVGTGRLLSDPAHPGEVHLGRLAVRADARGRGLGARLVVALEGLALADHGLGSHAGAATGANTLSVTVVLAAQEHAIGFYERLGYELVPGERFLDAGIWHRDMAHRITS</sequence>
<dbReference type="EC" id="2.3.1.-" evidence="2"/>
<comment type="caution">
    <text evidence="2">The sequence shown here is derived from an EMBL/GenBank/DDBJ whole genome shotgun (WGS) entry which is preliminary data.</text>
</comment>
<dbReference type="SUPFAM" id="SSF55729">
    <property type="entry name" value="Acyl-CoA N-acyltransferases (Nat)"/>
    <property type="match status" value="1"/>
</dbReference>
<dbReference type="Proteomes" id="UP001165561">
    <property type="component" value="Unassembled WGS sequence"/>
</dbReference>
<evidence type="ECO:0000313" key="2">
    <source>
        <dbReference type="EMBL" id="MDD9207185.1"/>
    </source>
</evidence>
<evidence type="ECO:0000313" key="3">
    <source>
        <dbReference type="Proteomes" id="UP001165561"/>
    </source>
</evidence>
<dbReference type="CDD" id="cd04301">
    <property type="entry name" value="NAT_SF"/>
    <property type="match status" value="1"/>
</dbReference>
<dbReference type="InterPro" id="IPR016181">
    <property type="entry name" value="Acyl_CoA_acyltransferase"/>
</dbReference>
<dbReference type="PROSITE" id="PS51186">
    <property type="entry name" value="GNAT"/>
    <property type="match status" value="1"/>
</dbReference>
<proteinExistence type="predicted"/>
<feature type="domain" description="N-acetyltransferase" evidence="1">
    <location>
        <begin position="7"/>
        <end position="169"/>
    </location>
</feature>
<dbReference type="InterPro" id="IPR039143">
    <property type="entry name" value="GNPNAT1-like"/>
</dbReference>
<name>A0ABT5TYP4_9MICO</name>
<keyword evidence="3" id="KW-1185">Reference proteome</keyword>
<reference evidence="2" key="1">
    <citation type="submission" date="2023-02" db="EMBL/GenBank/DDBJ databases">
        <title>Georgenia sp.10Sc9-8, isolated from a soil sample collected from the Taklamakan desert.</title>
        <authorList>
            <person name="Liu S."/>
        </authorList>
    </citation>
    <scope>NUCLEOTIDE SEQUENCE</scope>
    <source>
        <strain evidence="2">10Sc9-8</strain>
    </source>
</reference>
<dbReference type="EMBL" id="JARACI010001059">
    <property type="protein sequence ID" value="MDD9207185.1"/>
    <property type="molecule type" value="Genomic_DNA"/>
</dbReference>
<dbReference type="GO" id="GO:0016746">
    <property type="term" value="F:acyltransferase activity"/>
    <property type="evidence" value="ECO:0007669"/>
    <property type="project" value="UniProtKB-KW"/>
</dbReference>
<keyword evidence="2" id="KW-0808">Transferase</keyword>
<dbReference type="Gene3D" id="3.40.630.30">
    <property type="match status" value="1"/>
</dbReference>
<keyword evidence="2" id="KW-0012">Acyltransferase</keyword>
<dbReference type="InterPro" id="IPR000182">
    <property type="entry name" value="GNAT_dom"/>
</dbReference>
<organism evidence="2 3">
    <name type="scientific">Georgenia halotolerans</name>
    <dbReference type="NCBI Taxonomy" id="3028317"/>
    <lineage>
        <taxon>Bacteria</taxon>
        <taxon>Bacillati</taxon>
        <taxon>Actinomycetota</taxon>
        <taxon>Actinomycetes</taxon>
        <taxon>Micrococcales</taxon>
        <taxon>Bogoriellaceae</taxon>
        <taxon>Georgenia</taxon>
    </lineage>
</organism>
<dbReference type="Pfam" id="PF13673">
    <property type="entry name" value="Acetyltransf_10"/>
    <property type="match status" value="1"/>
</dbReference>
<gene>
    <name evidence="2" type="ORF">PU560_12020</name>
</gene>
<protein>
    <submittedName>
        <fullName evidence="2">GNAT family N-acetyltransferase</fullName>
        <ecNumber evidence="2">2.3.1.-</ecNumber>
    </submittedName>
</protein>
<evidence type="ECO:0000259" key="1">
    <source>
        <dbReference type="PROSITE" id="PS51186"/>
    </source>
</evidence>